<dbReference type="Pfam" id="PF00849">
    <property type="entry name" value="PseudoU_synth_2"/>
    <property type="match status" value="1"/>
</dbReference>
<dbReference type="GO" id="GO:0003723">
    <property type="term" value="F:RNA binding"/>
    <property type="evidence" value="ECO:0007669"/>
    <property type="project" value="InterPro"/>
</dbReference>
<dbReference type="EMBL" id="CP037954">
    <property type="protein sequence ID" value="QBO57552.1"/>
    <property type="molecule type" value="Genomic_DNA"/>
</dbReference>
<evidence type="ECO:0000313" key="4">
    <source>
        <dbReference type="EMBL" id="QBO57552.1"/>
    </source>
</evidence>
<dbReference type="InterPro" id="IPR020103">
    <property type="entry name" value="PsdUridine_synth_cat_dom_sf"/>
</dbReference>
<dbReference type="CDD" id="cd02869">
    <property type="entry name" value="PseudoU_synth_RluA_like"/>
    <property type="match status" value="1"/>
</dbReference>
<dbReference type="GO" id="GO:0160149">
    <property type="term" value="F:tRNA pseudouridine(65) synthase activity"/>
    <property type="evidence" value="ECO:0007669"/>
    <property type="project" value="UniProtKB-EC"/>
</dbReference>
<dbReference type="EC" id="5.4.99.26" evidence="4"/>
<proteinExistence type="inferred from homology"/>
<dbReference type="Proteomes" id="UP000294419">
    <property type="component" value="Chromosome"/>
</dbReference>
<dbReference type="InterPro" id="IPR006145">
    <property type="entry name" value="PsdUridine_synth_RsuA/RluA"/>
</dbReference>
<dbReference type="PANTHER" id="PTHR21600">
    <property type="entry name" value="MITOCHONDRIAL RNA PSEUDOURIDINE SYNTHASE"/>
    <property type="match status" value="1"/>
</dbReference>
<comment type="similarity">
    <text evidence="1">Belongs to the pseudouridine synthase RluA family.</text>
</comment>
<name>A0A4P6ZDU0_9FLAO</name>
<dbReference type="GO" id="GO:0006396">
    <property type="term" value="P:RNA processing"/>
    <property type="evidence" value="ECO:0007669"/>
    <property type="project" value="UniProtKB-ARBA"/>
</dbReference>
<evidence type="ECO:0000313" key="5">
    <source>
        <dbReference type="Proteomes" id="UP000294419"/>
    </source>
</evidence>
<evidence type="ECO:0000256" key="2">
    <source>
        <dbReference type="ARBA" id="ARBA00023235"/>
    </source>
</evidence>
<organism evidence="4 5">
    <name type="scientific">Chryseobacterium salivictor</name>
    <dbReference type="NCBI Taxonomy" id="2547600"/>
    <lineage>
        <taxon>Bacteria</taxon>
        <taxon>Pseudomonadati</taxon>
        <taxon>Bacteroidota</taxon>
        <taxon>Flavobacteriia</taxon>
        <taxon>Flavobacteriales</taxon>
        <taxon>Weeksellaceae</taxon>
        <taxon>Chryseobacterium group</taxon>
        <taxon>Chryseobacterium</taxon>
    </lineage>
</organism>
<evidence type="ECO:0000259" key="3">
    <source>
        <dbReference type="Pfam" id="PF00849"/>
    </source>
</evidence>
<protein>
    <submittedName>
        <fullName evidence="4">tRNA pseudouridine synthase C</fullName>
        <ecNumber evidence="4">5.4.99.26</ecNumber>
    </submittedName>
</protein>
<dbReference type="AlphaFoldDB" id="A0A4P6ZDU0"/>
<gene>
    <name evidence="4" type="primary">truC</name>
    <name evidence="4" type="ORF">NBC122_00717</name>
</gene>
<dbReference type="SUPFAM" id="SSF55120">
    <property type="entry name" value="Pseudouridine synthase"/>
    <property type="match status" value="1"/>
</dbReference>
<dbReference type="PANTHER" id="PTHR21600:SF83">
    <property type="entry name" value="PSEUDOURIDYLATE SYNTHASE RPUSD4, MITOCHONDRIAL"/>
    <property type="match status" value="1"/>
</dbReference>
<evidence type="ECO:0000256" key="1">
    <source>
        <dbReference type="ARBA" id="ARBA00010876"/>
    </source>
</evidence>
<accession>A0A4P6ZDU0</accession>
<keyword evidence="5" id="KW-1185">Reference proteome</keyword>
<sequence>MQEQIVFEDNHLLVINKKAGQLVQGDKTGDLSLLDLIKDFIKKRDHKPGNVFLGLVHRIDRPTSGLVIYAKTSKALSRLTQMVKNREIKKTYWAVVSKAEIPQKQRLVHYLLKNEKNNKTTVFPKATEGAKQAVLNYEIIKTLDNFLLLEVDLETGRHHQIRAQLSKIGAPIKGDLKYGSPRSNPDGGIHLHARKLEFIHPVTLEKLSVTAPVPQNDPVWKACVD</sequence>
<keyword evidence="2 4" id="KW-0413">Isomerase</keyword>
<reference evidence="4 5" key="1">
    <citation type="submission" date="2019-03" db="EMBL/GenBank/DDBJ databases">
        <authorList>
            <person name="Kim H."/>
            <person name="Yu S.-M."/>
        </authorList>
    </citation>
    <scope>NUCLEOTIDE SEQUENCE [LARGE SCALE GENOMIC DNA]</scope>
    <source>
        <strain evidence="4 5">NBC122</strain>
    </source>
</reference>
<feature type="domain" description="Pseudouridine synthase RsuA/RluA-like" evidence="3">
    <location>
        <begin position="11"/>
        <end position="166"/>
    </location>
</feature>
<dbReference type="InterPro" id="IPR050188">
    <property type="entry name" value="RluA_PseudoU_synthase"/>
</dbReference>
<dbReference type="GO" id="GO:0001522">
    <property type="term" value="P:pseudouridine synthesis"/>
    <property type="evidence" value="ECO:0007669"/>
    <property type="project" value="InterPro"/>
</dbReference>
<dbReference type="KEGG" id="csal:NBC122_00717"/>
<dbReference type="Gene3D" id="3.30.2350.10">
    <property type="entry name" value="Pseudouridine synthase"/>
    <property type="match status" value="1"/>
</dbReference>